<accession>R4YN41</accession>
<proteinExistence type="predicted"/>
<dbReference type="AlphaFoldDB" id="R4YN41"/>
<dbReference type="KEGG" id="oai:OLEAN_C03020"/>
<keyword evidence="2" id="KW-1185">Reference proteome</keyword>
<name>R4YN41_OLEAN</name>
<dbReference type="STRING" id="698738.OLEAN_C03020"/>
<dbReference type="HOGENOM" id="CLU_2718381_0_0_6"/>
<gene>
    <name evidence="1" type="ORF">OLEAN_C03020</name>
</gene>
<sequence length="72" mass="7847">MHYLKKCCYCVKSAREAVHDGHSSTAFVGTSSDDEPVRPSVSEKFFSGSGLNLELSLASGQEIELNIRINQA</sequence>
<dbReference type="EMBL" id="FO203512">
    <property type="protein sequence ID" value="CCK74478.1"/>
    <property type="molecule type" value="Genomic_DNA"/>
</dbReference>
<evidence type="ECO:0000313" key="2">
    <source>
        <dbReference type="Proteomes" id="UP000032749"/>
    </source>
</evidence>
<evidence type="ECO:0000313" key="1">
    <source>
        <dbReference type="EMBL" id="CCK74478.1"/>
    </source>
</evidence>
<protein>
    <submittedName>
        <fullName evidence="1">Uncharacterized protein</fullName>
    </submittedName>
</protein>
<reference evidence="1 2" key="1">
    <citation type="journal article" date="2013" name="Nat. Commun.">
        <title>Genome sequence and functional genomic analysis of the oil-degrading bacterium Oleispira antarctica.</title>
        <authorList>
            <person name="Kube M."/>
            <person name="Chernikova T.N."/>
            <person name="Al-Ramahi Y."/>
            <person name="Beloqui A."/>
            <person name="Lopez-Cortez N."/>
            <person name="Guazzaroni M.E."/>
            <person name="Heipieper H.J."/>
            <person name="Klages S."/>
            <person name="Kotsyurbenko O.R."/>
            <person name="Langer I."/>
            <person name="Nechitaylo T.Y."/>
            <person name="Lunsdorf H."/>
            <person name="Fernandez M."/>
            <person name="Juarez S."/>
            <person name="Ciordia S."/>
            <person name="Singer A."/>
            <person name="Kagan O."/>
            <person name="Egorova O."/>
            <person name="Petit P.A."/>
            <person name="Stogios P."/>
            <person name="Kim Y."/>
            <person name="Tchigvintsev A."/>
            <person name="Flick R."/>
            <person name="Denaro R."/>
            <person name="Genovese M."/>
            <person name="Albar J.P."/>
            <person name="Reva O.N."/>
            <person name="Martinez-Gomariz M."/>
            <person name="Tran H."/>
            <person name="Ferrer M."/>
            <person name="Savchenko A."/>
            <person name="Yakunin A.F."/>
            <person name="Yakimov M.M."/>
            <person name="Golyshina O.V."/>
            <person name="Reinhardt R."/>
            <person name="Golyshin P.N."/>
        </authorList>
    </citation>
    <scope>NUCLEOTIDE SEQUENCE [LARGE SCALE GENOMIC DNA]</scope>
</reference>
<organism evidence="1 2">
    <name type="scientific">Oleispira antarctica RB-8</name>
    <dbReference type="NCBI Taxonomy" id="698738"/>
    <lineage>
        <taxon>Bacteria</taxon>
        <taxon>Pseudomonadati</taxon>
        <taxon>Pseudomonadota</taxon>
        <taxon>Gammaproteobacteria</taxon>
        <taxon>Oceanospirillales</taxon>
        <taxon>Oceanospirillaceae</taxon>
        <taxon>Oleispira</taxon>
    </lineage>
</organism>
<dbReference type="Proteomes" id="UP000032749">
    <property type="component" value="Chromosome"/>
</dbReference>